<dbReference type="Proteomes" id="UP000052943">
    <property type="component" value="Unassembled WGS sequence"/>
</dbReference>
<name>A0A0W8DHK5_PHYNI</name>
<dbReference type="AlphaFoldDB" id="A0A0W8DHK5"/>
<dbReference type="EMBL" id="LNFP01000201">
    <property type="protein sequence ID" value="KUF95846.1"/>
    <property type="molecule type" value="Genomic_DNA"/>
</dbReference>
<feature type="signal peptide" evidence="1">
    <location>
        <begin position="1"/>
        <end position="20"/>
    </location>
</feature>
<accession>A0A0W8DHK5</accession>
<reference evidence="5 6" key="1">
    <citation type="submission" date="2015-11" db="EMBL/GenBank/DDBJ databases">
        <title>Genomes and virulence difference between two physiological races of Phytophthora nicotianae.</title>
        <authorList>
            <person name="Liu H."/>
            <person name="Ma X."/>
            <person name="Yu H."/>
            <person name="Fang D."/>
            <person name="Li Y."/>
            <person name="Wang X."/>
            <person name="Wang W."/>
            <person name="Dong Y."/>
            <person name="Xiao B."/>
        </authorList>
    </citation>
    <scope>NUCLEOTIDE SEQUENCE [LARGE SCALE GENOMIC DNA]</scope>
    <source>
        <strain evidence="2">Race 0</strain>
        <strain evidence="5">race 0</strain>
        <strain evidence="4">Race 1</strain>
        <strain evidence="6">race 1</strain>
    </source>
</reference>
<evidence type="ECO:0000313" key="3">
    <source>
        <dbReference type="EMBL" id="KUF85815.1"/>
    </source>
</evidence>
<comment type="caution">
    <text evidence="4">The sequence shown here is derived from an EMBL/GenBank/DDBJ whole genome shotgun (WGS) entry which is preliminary data.</text>
</comment>
<keyword evidence="1" id="KW-0732">Signal</keyword>
<feature type="chain" id="PRO_5010443923" evidence="1">
    <location>
        <begin position="21"/>
        <end position="188"/>
    </location>
</feature>
<sequence>MRAHYTILLFIAALLVSTSATPSRLLRTEETAKDEDVTDEERKTPKILERLKTWNADRKASPTFKQAISAFKDYELKEQKGLFGTTAFKVWAKKVKALDQENAGSTMLTILLRRYDDITLARLIGSSKFSEWLKSIATDLRGALFAKWKQAGMKPNTIEAQLLKKPNTQLWGENDKELVKAYTAFFNL</sequence>
<evidence type="ECO:0000313" key="6">
    <source>
        <dbReference type="Proteomes" id="UP000054636"/>
    </source>
</evidence>
<dbReference type="Proteomes" id="UP000054636">
    <property type="component" value="Unassembled WGS sequence"/>
</dbReference>
<evidence type="ECO:0000313" key="5">
    <source>
        <dbReference type="Proteomes" id="UP000052943"/>
    </source>
</evidence>
<proteinExistence type="predicted"/>
<dbReference type="EMBL" id="LNFP01001543">
    <property type="protein sequence ID" value="KUF85815.1"/>
    <property type="molecule type" value="Genomic_DNA"/>
</dbReference>
<evidence type="ECO:0000313" key="2">
    <source>
        <dbReference type="EMBL" id="KUF83925.1"/>
    </source>
</evidence>
<organism evidence="4 6">
    <name type="scientific">Phytophthora nicotianae</name>
    <name type="common">Potato buckeye rot agent</name>
    <name type="synonym">Phytophthora parasitica</name>
    <dbReference type="NCBI Taxonomy" id="4792"/>
    <lineage>
        <taxon>Eukaryota</taxon>
        <taxon>Sar</taxon>
        <taxon>Stramenopiles</taxon>
        <taxon>Oomycota</taxon>
        <taxon>Peronosporomycetes</taxon>
        <taxon>Peronosporales</taxon>
        <taxon>Peronosporaceae</taxon>
        <taxon>Phytophthora</taxon>
    </lineage>
</organism>
<protein>
    <submittedName>
        <fullName evidence="3">Pectinesterase</fullName>
    </submittedName>
    <submittedName>
        <fullName evidence="4">Ras-related protein</fullName>
    </submittedName>
</protein>
<gene>
    <name evidence="2" type="ORF">AM587_10008878</name>
    <name evidence="3" type="ORF">AM588_10001076</name>
    <name evidence="4" type="ORF">AM588_10007982</name>
</gene>
<evidence type="ECO:0000256" key="1">
    <source>
        <dbReference type="SAM" id="SignalP"/>
    </source>
</evidence>
<dbReference type="EMBL" id="LNFO01003043">
    <property type="protein sequence ID" value="KUF83925.1"/>
    <property type="molecule type" value="Genomic_DNA"/>
</dbReference>
<evidence type="ECO:0000313" key="4">
    <source>
        <dbReference type="EMBL" id="KUF95846.1"/>
    </source>
</evidence>